<gene>
    <name evidence="1" type="ORF">P7K49_026721</name>
</gene>
<evidence type="ECO:0000313" key="1">
    <source>
        <dbReference type="EMBL" id="KAK2095305.1"/>
    </source>
</evidence>
<dbReference type="Proteomes" id="UP001266305">
    <property type="component" value="Unassembled WGS sequence"/>
</dbReference>
<evidence type="ECO:0000313" key="2">
    <source>
        <dbReference type="Proteomes" id="UP001266305"/>
    </source>
</evidence>
<dbReference type="EMBL" id="JASSZA010000013">
    <property type="protein sequence ID" value="KAK2095305.1"/>
    <property type="molecule type" value="Genomic_DNA"/>
</dbReference>
<comment type="caution">
    <text evidence="1">The sequence shown here is derived from an EMBL/GenBank/DDBJ whole genome shotgun (WGS) entry which is preliminary data.</text>
</comment>
<organism evidence="1 2">
    <name type="scientific">Saguinus oedipus</name>
    <name type="common">Cotton-top tamarin</name>
    <name type="synonym">Oedipomidas oedipus</name>
    <dbReference type="NCBI Taxonomy" id="9490"/>
    <lineage>
        <taxon>Eukaryota</taxon>
        <taxon>Metazoa</taxon>
        <taxon>Chordata</taxon>
        <taxon>Craniata</taxon>
        <taxon>Vertebrata</taxon>
        <taxon>Euteleostomi</taxon>
        <taxon>Mammalia</taxon>
        <taxon>Eutheria</taxon>
        <taxon>Euarchontoglires</taxon>
        <taxon>Primates</taxon>
        <taxon>Haplorrhini</taxon>
        <taxon>Platyrrhini</taxon>
        <taxon>Cebidae</taxon>
        <taxon>Callitrichinae</taxon>
        <taxon>Saguinus</taxon>
    </lineage>
</organism>
<protein>
    <submittedName>
        <fullName evidence="1">Uncharacterized protein</fullName>
    </submittedName>
</protein>
<keyword evidence="2" id="KW-1185">Reference proteome</keyword>
<reference evidence="1 2" key="1">
    <citation type="submission" date="2023-05" db="EMBL/GenBank/DDBJ databases">
        <title>B98-5 Cell Line De Novo Hybrid Assembly: An Optical Mapping Approach.</title>
        <authorList>
            <person name="Kananen K."/>
            <person name="Auerbach J.A."/>
            <person name="Kautto E."/>
            <person name="Blachly J.S."/>
        </authorList>
    </citation>
    <scope>NUCLEOTIDE SEQUENCE [LARGE SCALE GENOMIC DNA]</scope>
    <source>
        <strain evidence="1">B95-8</strain>
        <tissue evidence="1">Cell line</tissue>
    </source>
</reference>
<feature type="non-terminal residue" evidence="1">
    <location>
        <position position="1"/>
    </location>
</feature>
<sequence length="97" mass="10681">FGSGGAWHTSSLLLVAYRTPVPRAGNRFCQDPSLLRQHHHCQNLLLASWSSLGAGSLPSLVVLGSGPAQKHTHRSRQLWSIVCSRYRWQPQLVTGPV</sequence>
<proteinExistence type="predicted"/>
<name>A0ABQ9UEV6_SAGOE</name>
<accession>A0ABQ9UEV6</accession>